<evidence type="ECO:0000313" key="9">
    <source>
        <dbReference type="Proteomes" id="UP000838672"/>
    </source>
</evidence>
<dbReference type="Proteomes" id="UP000838672">
    <property type="component" value="Unassembled WGS sequence"/>
</dbReference>
<name>A0ABM8ZPX5_9VIBR</name>
<feature type="active site" description="Proton donor/acceptor" evidence="7">
    <location>
        <position position="184"/>
    </location>
</feature>
<protein>
    <recommendedName>
        <fullName evidence="2 7">Glutamate racemase</fullName>
        <ecNumber evidence="2 7">5.1.1.3</ecNumber>
    </recommendedName>
</protein>
<sequence length="281" mass="30430">MSQQANILFFDSGVGGLSIYQAVKAKLGAAQYIYAFDNAGFPYGELEPKELIARTHGIIERVMQKHAIDLVVIACNTASTVVLPSLRAALNIPVVGVVPAIKPAAACSKMKSIGLLATPATVNRDYTRALIEEFASDCQVLRLGSTRLVEIAEEKLMGDAVDCDELAALLAPWDQKVDCIVLGCTHFPLLREELKQVLSAQVAIVDSGDAIAERVAFLLNDDKLQSTSYIEEKQKAMTGIAYCAEMTAKVARLQPALQSLGFEHCVSLDFPRCADHSRYAL</sequence>
<dbReference type="SUPFAM" id="SSF53681">
    <property type="entry name" value="Aspartate/glutamate racemase"/>
    <property type="match status" value="2"/>
</dbReference>
<dbReference type="EC" id="5.1.1.3" evidence="2 7"/>
<dbReference type="PANTHER" id="PTHR21198">
    <property type="entry name" value="GLUTAMATE RACEMASE"/>
    <property type="match status" value="1"/>
</dbReference>
<dbReference type="InterPro" id="IPR033134">
    <property type="entry name" value="Asp/Glu_racemase_AS_2"/>
</dbReference>
<comment type="pathway">
    <text evidence="7">Cell wall biogenesis; peptidoglycan biosynthesis.</text>
</comment>
<dbReference type="Gene3D" id="3.40.50.1860">
    <property type="match status" value="2"/>
</dbReference>
<evidence type="ECO:0000256" key="4">
    <source>
        <dbReference type="ARBA" id="ARBA00022984"/>
    </source>
</evidence>
<evidence type="ECO:0000256" key="6">
    <source>
        <dbReference type="ARBA" id="ARBA00023316"/>
    </source>
</evidence>
<dbReference type="HAMAP" id="MF_00258">
    <property type="entry name" value="Glu_racemase"/>
    <property type="match status" value="1"/>
</dbReference>
<dbReference type="PROSITE" id="PS00924">
    <property type="entry name" value="ASP_GLU_RACEMASE_2"/>
    <property type="match status" value="1"/>
</dbReference>
<keyword evidence="3 7" id="KW-0133">Cell shape</keyword>
<feature type="binding site" evidence="7">
    <location>
        <begin position="11"/>
        <end position="12"/>
    </location>
    <ligand>
        <name>substrate</name>
    </ligand>
</feature>
<proteinExistence type="inferred from homology"/>
<comment type="caution">
    <text evidence="8">The sequence shown here is derived from an EMBL/GenBank/DDBJ whole genome shotgun (WGS) entry which is preliminary data.</text>
</comment>
<dbReference type="InterPro" id="IPR018187">
    <property type="entry name" value="Asp/Glu_racemase_AS_1"/>
</dbReference>
<comment type="similarity">
    <text evidence="7">Belongs to the aspartate/glutamate racemases family.</text>
</comment>
<dbReference type="RefSeq" id="WP_237464203.1">
    <property type="nucleotide sequence ID" value="NZ_CAKLDI010000001.1"/>
</dbReference>
<keyword evidence="5 7" id="KW-0413">Isomerase</keyword>
<dbReference type="NCBIfam" id="TIGR00067">
    <property type="entry name" value="glut_race"/>
    <property type="match status" value="1"/>
</dbReference>
<evidence type="ECO:0000256" key="3">
    <source>
        <dbReference type="ARBA" id="ARBA00022960"/>
    </source>
</evidence>
<dbReference type="GO" id="GO:0008881">
    <property type="term" value="F:glutamate racemase activity"/>
    <property type="evidence" value="ECO:0007669"/>
    <property type="project" value="UniProtKB-EC"/>
</dbReference>
<comment type="function">
    <text evidence="7">Provides the (R)-glutamate required for cell wall biosynthesis.</text>
</comment>
<feature type="binding site" evidence="7">
    <location>
        <begin position="76"/>
        <end position="77"/>
    </location>
    <ligand>
        <name>substrate</name>
    </ligand>
</feature>
<feature type="binding site" evidence="7">
    <location>
        <begin position="43"/>
        <end position="44"/>
    </location>
    <ligand>
        <name>substrate</name>
    </ligand>
</feature>
<dbReference type="InterPro" id="IPR015942">
    <property type="entry name" value="Asp/Glu/hydantoin_racemase"/>
</dbReference>
<dbReference type="PANTHER" id="PTHR21198:SF2">
    <property type="entry name" value="GLUTAMATE RACEMASE"/>
    <property type="match status" value="1"/>
</dbReference>
<accession>A0ABM8ZPX5</accession>
<gene>
    <name evidence="7 8" type="primary">murI</name>
    <name evidence="8" type="ORF">VST7929_00174</name>
</gene>
<comment type="catalytic activity">
    <reaction evidence="1 7">
        <text>L-glutamate = D-glutamate</text>
        <dbReference type="Rhea" id="RHEA:12813"/>
        <dbReference type="ChEBI" id="CHEBI:29985"/>
        <dbReference type="ChEBI" id="CHEBI:29986"/>
        <dbReference type="EC" id="5.1.1.3"/>
    </reaction>
</comment>
<dbReference type="EMBL" id="CAKLDI010000001">
    <property type="protein sequence ID" value="CAH0532355.1"/>
    <property type="molecule type" value="Genomic_DNA"/>
</dbReference>
<evidence type="ECO:0000256" key="5">
    <source>
        <dbReference type="ARBA" id="ARBA00023235"/>
    </source>
</evidence>
<dbReference type="Pfam" id="PF01177">
    <property type="entry name" value="Asp_Glu_race"/>
    <property type="match status" value="1"/>
</dbReference>
<evidence type="ECO:0000256" key="2">
    <source>
        <dbReference type="ARBA" id="ARBA00013090"/>
    </source>
</evidence>
<organism evidence="8 9">
    <name type="scientific">Vibrio stylophorae</name>
    <dbReference type="NCBI Taxonomy" id="659351"/>
    <lineage>
        <taxon>Bacteria</taxon>
        <taxon>Pseudomonadati</taxon>
        <taxon>Pseudomonadota</taxon>
        <taxon>Gammaproteobacteria</taxon>
        <taxon>Vibrionales</taxon>
        <taxon>Vibrionaceae</taxon>
        <taxon>Vibrio</taxon>
    </lineage>
</organism>
<feature type="active site" description="Proton donor/acceptor" evidence="7">
    <location>
        <position position="75"/>
    </location>
</feature>
<keyword evidence="6 7" id="KW-0961">Cell wall biogenesis/degradation</keyword>
<dbReference type="InterPro" id="IPR004391">
    <property type="entry name" value="Glu_race"/>
</dbReference>
<dbReference type="PROSITE" id="PS00923">
    <property type="entry name" value="ASP_GLU_RACEMASE_1"/>
    <property type="match status" value="1"/>
</dbReference>
<evidence type="ECO:0000256" key="7">
    <source>
        <dbReference type="HAMAP-Rule" id="MF_00258"/>
    </source>
</evidence>
<reference evidence="8" key="1">
    <citation type="submission" date="2021-11" db="EMBL/GenBank/DDBJ databases">
        <authorList>
            <person name="Rodrigo-Torres L."/>
            <person name="Arahal R. D."/>
            <person name="Lucena T."/>
        </authorList>
    </citation>
    <scope>NUCLEOTIDE SEQUENCE</scope>
    <source>
        <strain evidence="8">CECT 7929</strain>
    </source>
</reference>
<feature type="binding site" evidence="7">
    <location>
        <begin position="185"/>
        <end position="186"/>
    </location>
    <ligand>
        <name>substrate</name>
    </ligand>
</feature>
<dbReference type="InterPro" id="IPR001920">
    <property type="entry name" value="Asp/Glu_race"/>
</dbReference>
<evidence type="ECO:0000256" key="1">
    <source>
        <dbReference type="ARBA" id="ARBA00001602"/>
    </source>
</evidence>
<keyword evidence="9" id="KW-1185">Reference proteome</keyword>
<keyword evidence="4 7" id="KW-0573">Peptidoglycan synthesis</keyword>
<evidence type="ECO:0000313" key="8">
    <source>
        <dbReference type="EMBL" id="CAH0532355.1"/>
    </source>
</evidence>